<dbReference type="Proteomes" id="UP000494206">
    <property type="component" value="Unassembled WGS sequence"/>
</dbReference>
<dbReference type="PANTHER" id="PTHR18966">
    <property type="entry name" value="IONOTROPIC GLUTAMATE RECEPTOR"/>
    <property type="match status" value="1"/>
</dbReference>
<dbReference type="Gene3D" id="3.40.190.10">
    <property type="entry name" value="Periplasmic binding protein-like II"/>
    <property type="match status" value="1"/>
</dbReference>
<evidence type="ECO:0000256" key="10">
    <source>
        <dbReference type="ARBA" id="ARBA00023170"/>
    </source>
</evidence>
<evidence type="ECO:0000256" key="7">
    <source>
        <dbReference type="ARBA" id="ARBA00023018"/>
    </source>
</evidence>
<accession>A0A8S1F2E2</accession>
<feature type="binding site" evidence="16">
    <location>
        <position position="616"/>
    </location>
    <ligand>
        <name>L-glutamate</name>
        <dbReference type="ChEBI" id="CHEBI:29985"/>
    </ligand>
</feature>
<evidence type="ECO:0000256" key="16">
    <source>
        <dbReference type="PIRSR" id="PIRSR601508-1"/>
    </source>
</evidence>
<sequence>MGDQLAVLLENQFLAPTMHKYHNTYYIIFDKKSYDYLNTKICELARADVSVIIGVVRREIGEIIAEQCAEYNILFIHHYWTPGNTESFNNSLNLYPANEYSQLMERLIEIWKWDSFVYIYSNHDAPKQLIETLSKLESSPALIRVQNSDESMMSTALALRENCERTRCWLRKNRVLIELSPNETLRFFDASLKLGMINKDNWFMVTALDNLVDNMAQYSHNEMRISLLSLSKEHWNSEYFSSDVFKAYNSYRLTTDSLTPFNDFAFTFDSLLIACNAEPRTIRKCFEPEEDYTTHFNLPIIKPIKGLTGIISYNETSERRDSELHIWEMGVNGSSLKIGNWKSKWEGSKELTMRSKSLPGTHDYQLTLKKEERMLTVTSIHEKPYVIEKILPDGQIVYEGFCVDLLDKLAASLDFDYKLKIVKDNKYGERDNITGQWDGMIGEILRGDADMAVAPITVTATRLEVIDFTDPFLQLGISMLMKQPNEKASSSLTRFLWPLSASVWTFSAIATVLTALLVTVAAMLTPKESTTEFSLQNSVWYLVCILLRAGSGYNCQAGATRLISAVWWTFTLVLIAQYTANFAALLTVERKYIPFNSFEELGNQSEYQYGAILGGSTMQFFKYSRIETFRRIWEGMKSATPSVFVKTNQEGVHKVLNEK</sequence>
<dbReference type="FunFam" id="3.40.190.10:FF:000024">
    <property type="entry name" value="Glutamate receptor, ionotropic, delta 1"/>
    <property type="match status" value="1"/>
</dbReference>
<comment type="subcellular location">
    <subcellularLocation>
        <location evidence="1">Cell membrane</location>
        <topology evidence="1">Multi-pass membrane protein</topology>
    </subcellularLocation>
    <subcellularLocation>
        <location evidence="15">Postsynaptic cell membrane</location>
    </subcellularLocation>
</comment>
<dbReference type="Gene3D" id="1.10.287.70">
    <property type="match status" value="1"/>
</dbReference>
<dbReference type="InterPro" id="IPR019594">
    <property type="entry name" value="Glu/Gly-bd"/>
</dbReference>
<evidence type="ECO:0000256" key="8">
    <source>
        <dbReference type="ARBA" id="ARBA00023065"/>
    </source>
</evidence>
<keyword evidence="10" id="KW-0675">Receptor</keyword>
<keyword evidence="12" id="KW-0628">Postsynaptic cell membrane</keyword>
<keyword evidence="3" id="KW-0813">Transport</keyword>
<evidence type="ECO:0000256" key="2">
    <source>
        <dbReference type="ARBA" id="ARBA00008685"/>
    </source>
</evidence>
<evidence type="ECO:0000256" key="11">
    <source>
        <dbReference type="ARBA" id="ARBA00023180"/>
    </source>
</evidence>
<evidence type="ECO:0000259" key="20">
    <source>
        <dbReference type="SMART" id="SM00918"/>
    </source>
</evidence>
<dbReference type="InterPro" id="IPR001508">
    <property type="entry name" value="Iono_Glu_rcpt_met"/>
</dbReference>
<reference evidence="21 22" key="1">
    <citation type="submission" date="2020-04" db="EMBL/GenBank/DDBJ databases">
        <authorList>
            <person name="Laetsch R D."/>
            <person name="Stevens L."/>
            <person name="Kumar S."/>
            <person name="Blaxter L. M."/>
        </authorList>
    </citation>
    <scope>NUCLEOTIDE SEQUENCE [LARGE SCALE GENOMIC DNA]</scope>
</reference>
<evidence type="ECO:0008006" key="23">
    <source>
        <dbReference type="Google" id="ProtNLM"/>
    </source>
</evidence>
<keyword evidence="13" id="KW-1071">Ligand-gated ion channel</keyword>
<dbReference type="Gene3D" id="3.40.50.2300">
    <property type="match status" value="2"/>
</dbReference>
<keyword evidence="22" id="KW-1185">Reference proteome</keyword>
<feature type="site" description="Interaction with the cone snail toxin Con-ikot-ikot" evidence="17">
    <location>
        <position position="622"/>
    </location>
</feature>
<evidence type="ECO:0000259" key="19">
    <source>
        <dbReference type="SMART" id="SM00079"/>
    </source>
</evidence>
<gene>
    <name evidence="21" type="ORF">CBOVIS_LOCUS11679</name>
</gene>
<keyword evidence="5 18" id="KW-0812">Transmembrane</keyword>
<feature type="binding site" evidence="16">
    <location>
        <position position="457"/>
    </location>
    <ligand>
        <name>L-glutamate</name>
        <dbReference type="ChEBI" id="CHEBI:29985"/>
    </ligand>
</feature>
<feature type="domain" description="Ionotropic glutamate receptor L-glutamate and glycine-binding" evidence="20">
    <location>
        <begin position="384"/>
        <end position="446"/>
    </location>
</feature>
<dbReference type="SUPFAM" id="SSF53850">
    <property type="entry name" value="Periplasmic binding protein-like II"/>
    <property type="match status" value="1"/>
</dbReference>
<dbReference type="InterPro" id="IPR028082">
    <property type="entry name" value="Peripla_BP_I"/>
</dbReference>
<keyword evidence="7" id="KW-0770">Synapse</keyword>
<dbReference type="GO" id="GO:0038023">
    <property type="term" value="F:signaling receptor activity"/>
    <property type="evidence" value="ECO:0007669"/>
    <property type="project" value="InterPro"/>
</dbReference>
<keyword evidence="4" id="KW-1003">Cell membrane</keyword>
<proteinExistence type="inferred from homology"/>
<dbReference type="SMART" id="SM00079">
    <property type="entry name" value="PBPe"/>
    <property type="match status" value="1"/>
</dbReference>
<dbReference type="SMART" id="SM00918">
    <property type="entry name" value="Lig_chan-Glu_bd"/>
    <property type="match status" value="1"/>
</dbReference>
<keyword evidence="9 18" id="KW-0472">Membrane</keyword>
<feature type="binding site" evidence="16">
    <location>
        <position position="462"/>
    </location>
    <ligand>
        <name>L-glutamate</name>
        <dbReference type="ChEBI" id="CHEBI:29985"/>
    </ligand>
</feature>
<evidence type="ECO:0000256" key="9">
    <source>
        <dbReference type="ARBA" id="ARBA00023136"/>
    </source>
</evidence>
<evidence type="ECO:0000256" key="1">
    <source>
        <dbReference type="ARBA" id="ARBA00004651"/>
    </source>
</evidence>
<feature type="transmembrane region" description="Helical" evidence="18">
    <location>
        <begin position="565"/>
        <end position="588"/>
    </location>
</feature>
<feature type="binding site" evidence="16">
    <location>
        <position position="455"/>
    </location>
    <ligand>
        <name>L-glutamate</name>
        <dbReference type="ChEBI" id="CHEBI:29985"/>
    </ligand>
</feature>
<evidence type="ECO:0000256" key="5">
    <source>
        <dbReference type="ARBA" id="ARBA00022692"/>
    </source>
</evidence>
<keyword evidence="6 18" id="KW-1133">Transmembrane helix</keyword>
<dbReference type="Pfam" id="PF01094">
    <property type="entry name" value="ANF_receptor"/>
    <property type="match status" value="1"/>
</dbReference>
<dbReference type="AlphaFoldDB" id="A0A8S1F2E2"/>
<dbReference type="GO" id="GO:0045211">
    <property type="term" value="C:postsynaptic membrane"/>
    <property type="evidence" value="ECO:0007669"/>
    <property type="project" value="UniProtKB-SubCell"/>
</dbReference>
<protein>
    <recommendedName>
        <fullName evidence="23">Ionotropic glutamate receptor L-glutamate and glycine-binding domain-containing protein</fullName>
    </recommendedName>
</protein>
<evidence type="ECO:0000256" key="14">
    <source>
        <dbReference type="ARBA" id="ARBA00023303"/>
    </source>
</evidence>
<dbReference type="PRINTS" id="PR00177">
    <property type="entry name" value="NMDARECEPTOR"/>
</dbReference>
<keyword evidence="8" id="KW-0406">Ion transport</keyword>
<dbReference type="InterPro" id="IPR001320">
    <property type="entry name" value="Iontro_rcpt_C"/>
</dbReference>
<dbReference type="EMBL" id="CADEPM010000010">
    <property type="protein sequence ID" value="CAB3410115.1"/>
    <property type="molecule type" value="Genomic_DNA"/>
</dbReference>
<dbReference type="Pfam" id="PF10613">
    <property type="entry name" value="Lig_chan-Glu_bd"/>
    <property type="match status" value="1"/>
</dbReference>
<keyword evidence="14" id="KW-0407">Ion channel</keyword>
<feature type="domain" description="Ionotropic glutamate receptor C-terminal" evidence="19">
    <location>
        <begin position="374"/>
        <end position="659"/>
    </location>
</feature>
<evidence type="ECO:0000256" key="6">
    <source>
        <dbReference type="ARBA" id="ARBA00022989"/>
    </source>
</evidence>
<keyword evidence="11" id="KW-0325">Glycoprotein</keyword>
<evidence type="ECO:0000256" key="13">
    <source>
        <dbReference type="ARBA" id="ARBA00023286"/>
    </source>
</evidence>
<evidence type="ECO:0000256" key="18">
    <source>
        <dbReference type="SAM" id="Phobius"/>
    </source>
</evidence>
<dbReference type="InterPro" id="IPR001828">
    <property type="entry name" value="ANF_lig-bd_rcpt"/>
</dbReference>
<comment type="similarity">
    <text evidence="2">Belongs to the glutamate-gated ion channel (TC 1.A.10.1) family.</text>
</comment>
<dbReference type="GO" id="GO:0015276">
    <property type="term" value="F:ligand-gated monoatomic ion channel activity"/>
    <property type="evidence" value="ECO:0007669"/>
    <property type="project" value="InterPro"/>
</dbReference>
<dbReference type="Pfam" id="PF00060">
    <property type="entry name" value="Lig_chan"/>
    <property type="match status" value="1"/>
</dbReference>
<evidence type="ECO:0000256" key="12">
    <source>
        <dbReference type="ARBA" id="ARBA00023257"/>
    </source>
</evidence>
<evidence type="ECO:0000313" key="22">
    <source>
        <dbReference type="Proteomes" id="UP000494206"/>
    </source>
</evidence>
<organism evidence="21 22">
    <name type="scientific">Caenorhabditis bovis</name>
    <dbReference type="NCBI Taxonomy" id="2654633"/>
    <lineage>
        <taxon>Eukaryota</taxon>
        <taxon>Metazoa</taxon>
        <taxon>Ecdysozoa</taxon>
        <taxon>Nematoda</taxon>
        <taxon>Chromadorea</taxon>
        <taxon>Rhabditida</taxon>
        <taxon>Rhabditina</taxon>
        <taxon>Rhabditomorpha</taxon>
        <taxon>Rhabditoidea</taxon>
        <taxon>Rhabditidae</taxon>
        <taxon>Peloderinae</taxon>
        <taxon>Caenorhabditis</taxon>
    </lineage>
</organism>
<comment type="caution">
    <text evidence="21">The sequence shown here is derived from an EMBL/GenBank/DDBJ whole genome shotgun (WGS) entry which is preliminary data.</text>
</comment>
<feature type="transmembrane region" description="Helical" evidence="18">
    <location>
        <begin position="495"/>
        <end position="518"/>
    </location>
</feature>
<dbReference type="InterPro" id="IPR015683">
    <property type="entry name" value="Ionotropic_Glu_rcpt"/>
</dbReference>
<evidence type="ECO:0000256" key="15">
    <source>
        <dbReference type="ARBA" id="ARBA00034100"/>
    </source>
</evidence>
<evidence type="ECO:0000256" key="3">
    <source>
        <dbReference type="ARBA" id="ARBA00022448"/>
    </source>
</evidence>
<name>A0A8S1F2E2_9PELO</name>
<dbReference type="SUPFAM" id="SSF53822">
    <property type="entry name" value="Periplasmic binding protein-like I"/>
    <property type="match status" value="1"/>
</dbReference>
<evidence type="ECO:0000256" key="17">
    <source>
        <dbReference type="PIRSR" id="PIRSR601508-2"/>
    </source>
</evidence>
<feature type="binding site" evidence="16">
    <location>
        <position position="617"/>
    </location>
    <ligand>
        <name>L-glutamate</name>
        <dbReference type="ChEBI" id="CHEBI:29985"/>
    </ligand>
</feature>
<feature type="transmembrane region" description="Helical" evidence="18">
    <location>
        <begin position="539"/>
        <end position="559"/>
    </location>
</feature>
<feature type="site" description="Interaction with the cone snail toxin Con-ikot-ikot" evidence="17">
    <location>
        <position position="430"/>
    </location>
</feature>
<evidence type="ECO:0000256" key="4">
    <source>
        <dbReference type="ARBA" id="ARBA00022475"/>
    </source>
</evidence>
<evidence type="ECO:0000313" key="21">
    <source>
        <dbReference type="EMBL" id="CAB3410115.1"/>
    </source>
</evidence>
<dbReference type="OrthoDB" id="5984008at2759"/>